<dbReference type="Proteomes" id="UP000183046">
    <property type="component" value="Unassembled WGS sequence"/>
</dbReference>
<feature type="transmembrane region" description="Helical" evidence="1">
    <location>
        <begin position="12"/>
        <end position="33"/>
    </location>
</feature>
<evidence type="ECO:0000313" key="2">
    <source>
        <dbReference type="EMBL" id="SCZ39768.1"/>
    </source>
</evidence>
<organism evidence="2 3">
    <name type="scientific">Pseudomonas oryzihabitans</name>
    <dbReference type="NCBI Taxonomy" id="47885"/>
    <lineage>
        <taxon>Bacteria</taxon>
        <taxon>Pseudomonadati</taxon>
        <taxon>Pseudomonadota</taxon>
        <taxon>Gammaproteobacteria</taxon>
        <taxon>Pseudomonadales</taxon>
        <taxon>Pseudomonadaceae</taxon>
        <taxon>Pseudomonas</taxon>
    </lineage>
</organism>
<proteinExistence type="predicted"/>
<evidence type="ECO:0000313" key="3">
    <source>
        <dbReference type="Proteomes" id="UP000183046"/>
    </source>
</evidence>
<keyword evidence="1" id="KW-0812">Transmembrane</keyword>
<dbReference type="EMBL" id="FMWB01000007">
    <property type="protein sequence ID" value="SCZ39768.1"/>
    <property type="molecule type" value="Genomic_DNA"/>
</dbReference>
<reference evidence="3" key="1">
    <citation type="submission" date="2016-10" db="EMBL/GenBank/DDBJ databases">
        <authorList>
            <person name="de Groot N.N."/>
        </authorList>
    </citation>
    <scope>NUCLEOTIDE SEQUENCE [LARGE SCALE GENOMIC DNA]</scope>
    <source>
        <strain evidence="3">DSM 15758</strain>
    </source>
</reference>
<comment type="caution">
    <text evidence="2">The sequence shown here is derived from an EMBL/GenBank/DDBJ whole genome shotgun (WGS) entry which is preliminary data.</text>
</comment>
<keyword evidence="1" id="KW-1133">Transmembrane helix</keyword>
<gene>
    <name evidence="2" type="ORF">SAMN05216279_107115</name>
</gene>
<accession>A0A1G5NRZ8</accession>
<sequence>MKRRLDQLELTILMCGIGLLAMALIVAVGMQGLDWA</sequence>
<keyword evidence="1" id="KW-0472">Membrane</keyword>
<name>A0A1G5NRZ8_9PSED</name>
<dbReference type="AlphaFoldDB" id="A0A1G5NRZ8"/>
<protein>
    <submittedName>
        <fullName evidence="2">Uncharacterized protein</fullName>
    </submittedName>
</protein>
<evidence type="ECO:0000256" key="1">
    <source>
        <dbReference type="SAM" id="Phobius"/>
    </source>
</evidence>